<feature type="transmembrane region" description="Helical" evidence="1">
    <location>
        <begin position="31"/>
        <end position="51"/>
    </location>
</feature>
<evidence type="ECO:0000256" key="1">
    <source>
        <dbReference type="SAM" id="Phobius"/>
    </source>
</evidence>
<dbReference type="AlphaFoldDB" id="A0AAV1WVH0"/>
<proteinExistence type="predicted"/>
<accession>A0AAV1WVH0</accession>
<evidence type="ECO:0000313" key="3">
    <source>
        <dbReference type="Proteomes" id="UP001497480"/>
    </source>
</evidence>
<keyword evidence="1" id="KW-0812">Transmembrane</keyword>
<keyword evidence="1" id="KW-1133">Transmembrane helix</keyword>
<keyword evidence="3" id="KW-1185">Reference proteome</keyword>
<evidence type="ECO:0000313" key="2">
    <source>
        <dbReference type="EMBL" id="CAL0313019.1"/>
    </source>
</evidence>
<protein>
    <submittedName>
        <fullName evidence="2">Uncharacterized protein</fullName>
    </submittedName>
</protein>
<dbReference type="Proteomes" id="UP001497480">
    <property type="component" value="Unassembled WGS sequence"/>
</dbReference>
<name>A0AAV1WVH0_LUPLU</name>
<gene>
    <name evidence="2" type="ORF">LLUT_LOCUS14079</name>
</gene>
<comment type="caution">
    <text evidence="2">The sequence shown here is derived from an EMBL/GenBank/DDBJ whole genome shotgun (WGS) entry which is preliminary data.</text>
</comment>
<keyword evidence="1" id="KW-0472">Membrane</keyword>
<organism evidence="2 3">
    <name type="scientific">Lupinus luteus</name>
    <name type="common">European yellow lupine</name>
    <dbReference type="NCBI Taxonomy" id="3873"/>
    <lineage>
        <taxon>Eukaryota</taxon>
        <taxon>Viridiplantae</taxon>
        <taxon>Streptophyta</taxon>
        <taxon>Embryophyta</taxon>
        <taxon>Tracheophyta</taxon>
        <taxon>Spermatophyta</taxon>
        <taxon>Magnoliopsida</taxon>
        <taxon>eudicotyledons</taxon>
        <taxon>Gunneridae</taxon>
        <taxon>Pentapetalae</taxon>
        <taxon>rosids</taxon>
        <taxon>fabids</taxon>
        <taxon>Fabales</taxon>
        <taxon>Fabaceae</taxon>
        <taxon>Papilionoideae</taxon>
        <taxon>50 kb inversion clade</taxon>
        <taxon>genistoids sensu lato</taxon>
        <taxon>core genistoids</taxon>
        <taxon>Genisteae</taxon>
        <taxon>Lupinus</taxon>
    </lineage>
</organism>
<sequence>MPQILDYHWIALVSPGWKVEMGPTRISSKSIALILVSTLGLSMMGVIAFSSEELWSFQPTPIQSIPSSWEEFMSSLP</sequence>
<reference evidence="2 3" key="1">
    <citation type="submission" date="2024-03" db="EMBL/GenBank/DDBJ databases">
        <authorList>
            <person name="Martinez-Hernandez J."/>
        </authorList>
    </citation>
    <scope>NUCLEOTIDE SEQUENCE [LARGE SCALE GENOMIC DNA]</scope>
</reference>
<dbReference type="EMBL" id="CAXHTB010000009">
    <property type="protein sequence ID" value="CAL0313019.1"/>
    <property type="molecule type" value="Genomic_DNA"/>
</dbReference>